<evidence type="ECO:0000256" key="4">
    <source>
        <dbReference type="ARBA" id="ARBA00022692"/>
    </source>
</evidence>
<evidence type="ECO:0000256" key="7">
    <source>
        <dbReference type="SAM" id="MobiDB-lite"/>
    </source>
</evidence>
<dbReference type="NCBIfam" id="TIGR00797">
    <property type="entry name" value="matE"/>
    <property type="match status" value="1"/>
</dbReference>
<keyword evidence="10" id="KW-1185">Reference proteome</keyword>
<feature type="transmembrane region" description="Helical" evidence="8">
    <location>
        <begin position="82"/>
        <end position="107"/>
    </location>
</feature>
<evidence type="ECO:0000313" key="9">
    <source>
        <dbReference type="EMBL" id="NHN83451.1"/>
    </source>
</evidence>
<feature type="transmembrane region" description="Helical" evidence="8">
    <location>
        <begin position="448"/>
        <end position="468"/>
    </location>
</feature>
<feature type="transmembrane region" description="Helical" evidence="8">
    <location>
        <begin position="389"/>
        <end position="409"/>
    </location>
</feature>
<keyword evidence="5 8" id="KW-1133">Transmembrane helix</keyword>
<name>A0ABX0JLV2_9PROT</name>
<feature type="transmembrane region" description="Helical" evidence="8">
    <location>
        <begin position="351"/>
        <end position="377"/>
    </location>
</feature>
<evidence type="ECO:0000256" key="8">
    <source>
        <dbReference type="SAM" id="Phobius"/>
    </source>
</evidence>
<reference evidence="9 10" key="1">
    <citation type="journal article" date="2020" name="Int. J. Syst. Evol. Microbiol.">
        <title>Novel acetic acid bacteria from cider fermentations: Acetobacter conturbans sp. nov. and Acetobacter fallax sp. nov.</title>
        <authorList>
            <person name="Sombolestani A.S."/>
            <person name="Cleenwerck I."/>
            <person name="Cnockaert M."/>
            <person name="Borremans W."/>
            <person name="Wieme A.D."/>
            <person name="De Vuyst L."/>
            <person name="Vandamme P."/>
        </authorList>
    </citation>
    <scope>NUCLEOTIDE SEQUENCE [LARGE SCALE GENOMIC DNA]</scope>
    <source>
        <strain evidence="9 10">LMG 30640</strain>
    </source>
</reference>
<dbReference type="Proteomes" id="UP000635278">
    <property type="component" value="Unassembled WGS sequence"/>
</dbReference>
<feature type="transmembrane region" description="Helical" evidence="8">
    <location>
        <begin position="42"/>
        <end position="62"/>
    </location>
</feature>
<dbReference type="Pfam" id="PF01554">
    <property type="entry name" value="MatE"/>
    <property type="match status" value="2"/>
</dbReference>
<sequence length="496" mass="53311">MARRRSGLCPHLHRPRPVPAKHESGNRFPMTISAEPGLRRRFLTMLGPMILTNILQAASGTINTIWVGQILGVQAVAVVSSVFPLILLMFPVVIGIGSGASVLIGQAWGARDRDRMRAVAANALILTACLGTFVSMLAVLSTPVLLRVLKVPDALMGNAITYTRILMAGMPALFVLWYVTMISRAVGDAVSPLRTLAVAAGISLSVTPLLLESWRLGLPHIGVGAAAFGSDLACVAAPLWLVWFWRRKNHALAPSHPRHFRLDFSLWRSVLAIGLPTAGQMIAMALAEMALLSLVNQHGASALAAYGAVNQILSWIQFPSLSIGITTTIFASHLIGAGQKGRVRDVVRTGLFLNLLITGSTIACAYLAGPVVLRVFLTDPAVRATATHLLYIVLWSLLPFGLGMVFSGALRADKVVLIPTVLAIAAIIGVEVPVAFRLEHRLGLEGIWWGYAAGYAAALTLQGGYYLYRHRGDTGRIDLTPARQARRAHPTSDRRP</sequence>
<evidence type="ECO:0000256" key="5">
    <source>
        <dbReference type="ARBA" id="ARBA00022989"/>
    </source>
</evidence>
<keyword evidence="3" id="KW-1003">Cell membrane</keyword>
<evidence type="ECO:0000256" key="6">
    <source>
        <dbReference type="ARBA" id="ARBA00023136"/>
    </source>
</evidence>
<dbReference type="InterPro" id="IPR048279">
    <property type="entry name" value="MdtK-like"/>
</dbReference>
<comment type="caution">
    <text evidence="9">The sequence shown here is derived from an EMBL/GenBank/DDBJ whole genome shotgun (WGS) entry which is preliminary data.</text>
</comment>
<feature type="transmembrane region" description="Helical" evidence="8">
    <location>
        <begin position="191"/>
        <end position="211"/>
    </location>
</feature>
<comment type="subcellular location">
    <subcellularLocation>
        <location evidence="1">Cell inner membrane</location>
        <topology evidence="1">Multi-pass membrane protein</topology>
    </subcellularLocation>
</comment>
<evidence type="ECO:0000256" key="3">
    <source>
        <dbReference type="ARBA" id="ARBA00022475"/>
    </source>
</evidence>
<dbReference type="PANTHER" id="PTHR43549:SF3">
    <property type="entry name" value="MULTIDRUG RESISTANCE PROTEIN YPNP-RELATED"/>
    <property type="match status" value="1"/>
</dbReference>
<feature type="transmembrane region" description="Helical" evidence="8">
    <location>
        <begin position="312"/>
        <end position="331"/>
    </location>
</feature>
<feature type="transmembrane region" description="Helical" evidence="8">
    <location>
        <begin position="416"/>
        <end position="436"/>
    </location>
</feature>
<feature type="transmembrane region" description="Helical" evidence="8">
    <location>
        <begin position="159"/>
        <end position="179"/>
    </location>
</feature>
<dbReference type="InterPro" id="IPR002528">
    <property type="entry name" value="MATE_fam"/>
</dbReference>
<accession>A0ABX0JLV2</accession>
<keyword evidence="2" id="KW-0813">Transport</keyword>
<keyword evidence="4 8" id="KW-0812">Transmembrane</keyword>
<evidence type="ECO:0000256" key="1">
    <source>
        <dbReference type="ARBA" id="ARBA00004429"/>
    </source>
</evidence>
<protein>
    <submittedName>
        <fullName evidence="9">MATE family efflux transporter</fullName>
    </submittedName>
</protein>
<keyword evidence="6 8" id="KW-0472">Membrane</keyword>
<feature type="transmembrane region" description="Helical" evidence="8">
    <location>
        <begin position="223"/>
        <end position="245"/>
    </location>
</feature>
<feature type="region of interest" description="Disordered" evidence="7">
    <location>
        <begin position="1"/>
        <end position="26"/>
    </location>
</feature>
<evidence type="ECO:0000313" key="10">
    <source>
        <dbReference type="Proteomes" id="UP000635278"/>
    </source>
</evidence>
<organism evidence="9 10">
    <name type="scientific">Acetobacter musti</name>
    <dbReference type="NCBI Taxonomy" id="864732"/>
    <lineage>
        <taxon>Bacteria</taxon>
        <taxon>Pseudomonadati</taxon>
        <taxon>Pseudomonadota</taxon>
        <taxon>Alphaproteobacteria</taxon>
        <taxon>Acetobacterales</taxon>
        <taxon>Acetobacteraceae</taxon>
        <taxon>Acetobacter</taxon>
    </lineage>
</organism>
<feature type="transmembrane region" description="Helical" evidence="8">
    <location>
        <begin position="119"/>
        <end position="139"/>
    </location>
</feature>
<proteinExistence type="predicted"/>
<feature type="compositionally biased region" description="Basic residues" evidence="7">
    <location>
        <begin position="1"/>
        <end position="16"/>
    </location>
</feature>
<dbReference type="PANTHER" id="PTHR43549">
    <property type="entry name" value="MULTIDRUG RESISTANCE PROTEIN YPNP-RELATED"/>
    <property type="match status" value="1"/>
</dbReference>
<evidence type="ECO:0000256" key="2">
    <source>
        <dbReference type="ARBA" id="ARBA00022448"/>
    </source>
</evidence>
<dbReference type="EMBL" id="WOTB01000002">
    <property type="protein sequence ID" value="NHN83451.1"/>
    <property type="molecule type" value="Genomic_DNA"/>
</dbReference>
<feature type="transmembrane region" description="Helical" evidence="8">
    <location>
        <begin position="266"/>
        <end position="292"/>
    </location>
</feature>
<dbReference type="PIRSF" id="PIRSF006603">
    <property type="entry name" value="DinF"/>
    <property type="match status" value="1"/>
</dbReference>
<gene>
    <name evidence="9" type="ORF">GOB93_02200</name>
</gene>
<dbReference type="InterPro" id="IPR052031">
    <property type="entry name" value="Membrane_Transporter-Flippase"/>
</dbReference>